<dbReference type="SUPFAM" id="SSF47384">
    <property type="entry name" value="Homodimeric domain of signal transducing histidine kinase"/>
    <property type="match status" value="1"/>
</dbReference>
<dbReference type="OrthoDB" id="9810730at2"/>
<dbReference type="RefSeq" id="WP_119910776.1">
    <property type="nucleotide sequence ID" value="NZ_QZCH01000012.1"/>
</dbReference>
<dbReference type="GO" id="GO:0000155">
    <property type="term" value="F:phosphorelay sensor kinase activity"/>
    <property type="evidence" value="ECO:0007669"/>
    <property type="project" value="InterPro"/>
</dbReference>
<dbReference type="CDD" id="cd17546">
    <property type="entry name" value="REC_hyHK_CKI1_RcsC-like"/>
    <property type="match status" value="1"/>
</dbReference>
<dbReference type="InterPro" id="IPR001789">
    <property type="entry name" value="Sig_transdc_resp-reg_receiver"/>
</dbReference>
<comment type="subcellular location">
    <subcellularLocation>
        <location evidence="2">Cell membrane</location>
        <topology evidence="2">Multi-pass membrane protein</topology>
    </subcellularLocation>
</comment>
<keyword evidence="11 18" id="KW-1133">Transmembrane helix</keyword>
<comment type="subunit">
    <text evidence="14">At low DSF concentrations, interacts with RpfF.</text>
</comment>
<dbReference type="CDD" id="cd00082">
    <property type="entry name" value="HisKA"/>
    <property type="match status" value="1"/>
</dbReference>
<feature type="modified residue" description="4-aspartylphosphate" evidence="17">
    <location>
        <position position="1635"/>
    </location>
</feature>
<dbReference type="SMART" id="SM00073">
    <property type="entry name" value="HPT"/>
    <property type="match status" value="1"/>
</dbReference>
<dbReference type="GO" id="GO:0005886">
    <property type="term" value="C:plasma membrane"/>
    <property type="evidence" value="ECO:0007669"/>
    <property type="project" value="UniProtKB-SubCell"/>
</dbReference>
<dbReference type="CDD" id="cd16922">
    <property type="entry name" value="HATPase_EvgS-ArcB-TorS-like"/>
    <property type="match status" value="1"/>
</dbReference>
<dbReference type="PROSITE" id="PS50112">
    <property type="entry name" value="PAS"/>
    <property type="match status" value="1"/>
</dbReference>
<feature type="transmembrane region" description="Helical" evidence="18">
    <location>
        <begin position="997"/>
        <end position="1020"/>
    </location>
</feature>
<keyword evidence="13 18" id="KW-0472">Membrane</keyword>
<dbReference type="EMBL" id="QZCH01000012">
    <property type="protein sequence ID" value="RJG47623.1"/>
    <property type="molecule type" value="Genomic_DNA"/>
</dbReference>
<evidence type="ECO:0000256" key="13">
    <source>
        <dbReference type="ARBA" id="ARBA00023136"/>
    </source>
</evidence>
<dbReference type="Proteomes" id="UP000283255">
    <property type="component" value="Unassembled WGS sequence"/>
</dbReference>
<feature type="domain" description="PAS" evidence="21">
    <location>
        <begin position="1054"/>
        <end position="1136"/>
    </location>
</feature>
<dbReference type="EC" id="2.7.13.3" evidence="3"/>
<evidence type="ECO:0000259" key="22">
    <source>
        <dbReference type="PROSITE" id="PS50894"/>
    </source>
</evidence>
<reference evidence="23 24" key="2">
    <citation type="submission" date="2019-01" db="EMBL/GenBank/DDBJ databases">
        <title>Motilimonas pumilus sp. nov., isolated from the gut of sea cucumber (Apostichopus japonicus).</title>
        <authorList>
            <person name="Wang F.-Q."/>
            <person name="Ren L.-H."/>
            <person name="Lin Y.-W."/>
            <person name="Sun G.-H."/>
            <person name="Du Z.-J."/>
            <person name="Zhao J.-X."/>
            <person name="Liu X.-J."/>
            <person name="Liu L.-J."/>
        </authorList>
    </citation>
    <scope>NUCLEOTIDE SEQUENCE [LARGE SCALE GENOMIC DNA]</scope>
    <source>
        <strain evidence="23 24">PLHSC7-2</strain>
    </source>
</reference>
<dbReference type="InterPro" id="IPR003661">
    <property type="entry name" value="HisK_dim/P_dom"/>
</dbReference>
<dbReference type="PROSITE" id="PS50109">
    <property type="entry name" value="HIS_KIN"/>
    <property type="match status" value="1"/>
</dbReference>
<gene>
    <name evidence="23" type="ORF">D1Z90_10850</name>
</gene>
<evidence type="ECO:0000256" key="3">
    <source>
        <dbReference type="ARBA" id="ARBA00012438"/>
    </source>
</evidence>
<dbReference type="Gene3D" id="1.20.120.160">
    <property type="entry name" value="HPT domain"/>
    <property type="match status" value="1"/>
</dbReference>
<keyword evidence="4" id="KW-1003">Cell membrane</keyword>
<dbReference type="SUPFAM" id="SSF47226">
    <property type="entry name" value="Histidine-containing phosphotransfer domain, HPT domain"/>
    <property type="match status" value="1"/>
</dbReference>
<dbReference type="InterPro" id="IPR013767">
    <property type="entry name" value="PAS_fold"/>
</dbReference>
<accession>A0A418YEN1</accession>
<dbReference type="Gene3D" id="3.40.190.10">
    <property type="entry name" value="Periplasmic binding protein-like II"/>
    <property type="match status" value="2"/>
</dbReference>
<dbReference type="CDD" id="cd00088">
    <property type="entry name" value="HPT"/>
    <property type="match status" value="1"/>
</dbReference>
<evidence type="ECO:0000313" key="23">
    <source>
        <dbReference type="EMBL" id="RJG47623.1"/>
    </source>
</evidence>
<evidence type="ECO:0000256" key="7">
    <source>
        <dbReference type="ARBA" id="ARBA00022692"/>
    </source>
</evidence>
<dbReference type="InterPro" id="IPR036890">
    <property type="entry name" value="HATPase_C_sf"/>
</dbReference>
<keyword evidence="9" id="KW-0418">Kinase</keyword>
<dbReference type="Pfam" id="PF00989">
    <property type="entry name" value="PAS"/>
    <property type="match status" value="1"/>
</dbReference>
<dbReference type="InterPro" id="IPR003594">
    <property type="entry name" value="HATPase_dom"/>
</dbReference>
<dbReference type="Gene3D" id="1.10.287.130">
    <property type="match status" value="1"/>
</dbReference>
<feature type="transmembrane region" description="Helical" evidence="18">
    <location>
        <begin position="688"/>
        <end position="706"/>
    </location>
</feature>
<dbReference type="GO" id="GO:0005524">
    <property type="term" value="F:ATP binding"/>
    <property type="evidence" value="ECO:0007669"/>
    <property type="project" value="UniProtKB-KW"/>
</dbReference>
<comment type="catalytic activity">
    <reaction evidence="1">
        <text>ATP + protein L-histidine = ADP + protein N-phospho-L-histidine.</text>
        <dbReference type="EC" id="2.7.13.3"/>
    </reaction>
</comment>
<evidence type="ECO:0000256" key="9">
    <source>
        <dbReference type="ARBA" id="ARBA00022777"/>
    </source>
</evidence>
<organism evidence="23 24">
    <name type="scientific">Motilimonas pumila</name>
    <dbReference type="NCBI Taxonomy" id="2303987"/>
    <lineage>
        <taxon>Bacteria</taxon>
        <taxon>Pseudomonadati</taxon>
        <taxon>Pseudomonadota</taxon>
        <taxon>Gammaproteobacteria</taxon>
        <taxon>Alteromonadales</taxon>
        <taxon>Alteromonadales genera incertae sedis</taxon>
        <taxon>Motilimonas</taxon>
    </lineage>
</organism>
<dbReference type="PANTHER" id="PTHR45339">
    <property type="entry name" value="HYBRID SIGNAL TRANSDUCTION HISTIDINE KINASE J"/>
    <property type="match status" value="1"/>
</dbReference>
<dbReference type="Pfam" id="PF00497">
    <property type="entry name" value="SBP_bac_3"/>
    <property type="match status" value="1"/>
</dbReference>
<reference evidence="23 24" key="1">
    <citation type="submission" date="2018-09" db="EMBL/GenBank/DDBJ databases">
        <authorList>
            <person name="Wang F."/>
        </authorList>
    </citation>
    <scope>NUCLEOTIDE SEQUENCE [LARGE SCALE GENOMIC DNA]</scope>
    <source>
        <strain evidence="23 24">PLHSC7-2</strain>
    </source>
</reference>
<dbReference type="Pfam" id="PF00512">
    <property type="entry name" value="HisKA"/>
    <property type="match status" value="1"/>
</dbReference>
<dbReference type="InterPro" id="IPR035965">
    <property type="entry name" value="PAS-like_dom_sf"/>
</dbReference>
<feature type="domain" description="Response regulatory" evidence="20">
    <location>
        <begin position="1586"/>
        <end position="1702"/>
    </location>
</feature>
<feature type="modified residue" description="4-aspartylphosphate" evidence="17">
    <location>
        <position position="1492"/>
    </location>
</feature>
<evidence type="ECO:0000256" key="17">
    <source>
        <dbReference type="PROSITE-ProRule" id="PRU00169"/>
    </source>
</evidence>
<evidence type="ECO:0000256" key="8">
    <source>
        <dbReference type="ARBA" id="ARBA00022741"/>
    </source>
</evidence>
<dbReference type="SUPFAM" id="SSF55874">
    <property type="entry name" value="ATPase domain of HSP90 chaperone/DNA topoisomerase II/histidine kinase"/>
    <property type="match status" value="1"/>
</dbReference>
<dbReference type="InterPro" id="IPR036097">
    <property type="entry name" value="HisK_dim/P_sf"/>
</dbReference>
<dbReference type="PRINTS" id="PR00344">
    <property type="entry name" value="BCTRLSENSOR"/>
</dbReference>
<feature type="domain" description="HPt" evidence="22">
    <location>
        <begin position="1745"/>
        <end position="1836"/>
    </location>
</feature>
<evidence type="ECO:0000256" key="2">
    <source>
        <dbReference type="ARBA" id="ARBA00004651"/>
    </source>
</evidence>
<dbReference type="GO" id="GO:0055085">
    <property type="term" value="P:transmembrane transport"/>
    <property type="evidence" value="ECO:0007669"/>
    <property type="project" value="UniProtKB-ARBA"/>
</dbReference>
<evidence type="ECO:0000259" key="19">
    <source>
        <dbReference type="PROSITE" id="PS50109"/>
    </source>
</evidence>
<dbReference type="InterPro" id="IPR008207">
    <property type="entry name" value="Sig_transdc_His_kin_Hpt_dom"/>
</dbReference>
<evidence type="ECO:0000313" key="24">
    <source>
        <dbReference type="Proteomes" id="UP000283255"/>
    </source>
</evidence>
<dbReference type="SMART" id="SM00388">
    <property type="entry name" value="HisKA"/>
    <property type="match status" value="1"/>
</dbReference>
<evidence type="ECO:0000256" key="15">
    <source>
        <dbReference type="ARBA" id="ARBA00068150"/>
    </source>
</evidence>
<dbReference type="Pfam" id="PF00072">
    <property type="entry name" value="Response_reg"/>
    <property type="match status" value="2"/>
</dbReference>
<dbReference type="Gene3D" id="3.40.50.2300">
    <property type="match status" value="4"/>
</dbReference>
<dbReference type="CDD" id="cd01007">
    <property type="entry name" value="PBP2_BvgS_HisK_like"/>
    <property type="match status" value="1"/>
</dbReference>
<keyword evidence="7 18" id="KW-0812">Transmembrane</keyword>
<dbReference type="SUPFAM" id="SSF55785">
    <property type="entry name" value="PYP-like sensor domain (PAS domain)"/>
    <property type="match status" value="1"/>
</dbReference>
<keyword evidence="24" id="KW-1185">Reference proteome</keyword>
<dbReference type="InterPro" id="IPR011006">
    <property type="entry name" value="CheY-like_superfamily"/>
</dbReference>
<dbReference type="PROSITE" id="PS50110">
    <property type="entry name" value="RESPONSE_REGULATORY"/>
    <property type="match status" value="2"/>
</dbReference>
<dbReference type="CDD" id="cd00156">
    <property type="entry name" value="REC"/>
    <property type="match status" value="1"/>
</dbReference>
<evidence type="ECO:0000256" key="1">
    <source>
        <dbReference type="ARBA" id="ARBA00000085"/>
    </source>
</evidence>
<dbReference type="InterPro" id="IPR028082">
    <property type="entry name" value="Peripla_BP_I"/>
</dbReference>
<evidence type="ECO:0000256" key="6">
    <source>
        <dbReference type="ARBA" id="ARBA00022679"/>
    </source>
</evidence>
<protein>
    <recommendedName>
        <fullName evidence="15">Sensory/regulatory protein RpfC</fullName>
        <ecNumber evidence="3">2.7.13.3</ecNumber>
    </recommendedName>
</protein>
<evidence type="ECO:0000256" key="16">
    <source>
        <dbReference type="PROSITE-ProRule" id="PRU00110"/>
    </source>
</evidence>
<dbReference type="CDD" id="cd00130">
    <property type="entry name" value="PAS"/>
    <property type="match status" value="1"/>
</dbReference>
<keyword evidence="8" id="KW-0547">Nucleotide-binding</keyword>
<dbReference type="InterPro" id="IPR000014">
    <property type="entry name" value="PAS"/>
</dbReference>
<evidence type="ECO:0000256" key="18">
    <source>
        <dbReference type="SAM" id="Phobius"/>
    </source>
</evidence>
<dbReference type="PROSITE" id="PS50894">
    <property type="entry name" value="HPT"/>
    <property type="match status" value="1"/>
</dbReference>
<keyword evidence="5 17" id="KW-0597">Phosphoprotein</keyword>
<feature type="transmembrane region" description="Helical" evidence="18">
    <location>
        <begin position="647"/>
        <end position="668"/>
    </location>
</feature>
<evidence type="ECO:0000256" key="10">
    <source>
        <dbReference type="ARBA" id="ARBA00022840"/>
    </source>
</evidence>
<dbReference type="FunFam" id="3.30.565.10:FF:000010">
    <property type="entry name" value="Sensor histidine kinase RcsC"/>
    <property type="match status" value="1"/>
</dbReference>
<sequence length="1921" mass="213516">MKNCRLDSMPYLVQWFCHALTIFIILCSGVWSNASFADHQADTDGPTPIKLALFIPAETEFWTRLSEFTKKASQDLGVTLHVFNAQESQEKLLKDAQHAIELGVRGIIFPAIGNNNVEVDLLTLAERHQVKSVMINTPSSDSSLLPQVQFKEWLATITPNDMVAGRSLIRKLITAPERKAKQSKILAFSGQLDTQPALAREQGLLQYLSTHQGHELVAIEHVNWSPQEAVIRYREIAKTHPDIDIIWSASDAMARALADEVAKQPLTKKPLIGGIDWDPSTQQYIDDGRIYTSVGGHFLEGAWAVVLLYDHLHGIDFSDLRLSYTTGMSSVDAQSSVMRQAMLSITPEQMHFSPLSLALNRNLFDYDMSLRNTTSAFSKFAQNYDLPLNHKQQLWLAQHPTIKIGVNSNLAPISFLGEEGQLQGITIELLNLIDKRIAGRFEIIEKDSFVALQQSIQSGEIDAATDFLANQTSAQYYIFTQPYLATPFTVVARKADNNTLSALSLSQLTGKVLALEQGVATADFIARHYPQIKVKLYYNTHAALQAVINKQADFYLGNKNVADYLFQRYGLTELGHVSSIKIPTPKASIAVRKDLPDLAIILNQAIGAISPQEKQLLQQRWNKTNEVITTQAQRQNTSLSSQVSDSVLLLVIFVAVLVFLFLLLHYLLKRDGEVGSLFESTKLRSFGLISIAVVVSSIILLTTNSLDEQKKLSKKVIDETLSAILASSHQGLSTWVKTRQEELHILAQDYNLIQHTEALTKQGKGRPLKQYFDYLRSIPTTGLQTIEFFVMDTSQRMIYGDNTQLLAPEHDLEQLLRPYLGQVDQRNAIFVAPQKFENGEKRMFFIAKLRNMKQQELGFLIMAVPAEDIFSQLLAFGRIGETGETYAFNPQSFMLSESRFVEELNLLGILTDNEQSSVLNTRLVVPSQNQEAPAQLTFMASQALKGESGVSTDPMPDYRGKNVYSAWLWDHELGLGLATEINEEEAISNNQAYQTTLISIVTISIALCLSLTVFTFWLGARTSRILLRNQDQLAEQVSQKTQQYNDARDAAEKSAKQANIILESANDGIIGLDNKGNIRFINPAGAELLAYTVEQLLNKNLHHTVHCNEGQHPHPEDHCQILTAIINNQKKMVDDDVFWSQQQRPIPVEYTVMPSSEEHAGIAAVVVFRDISDRREYEDVLINAKDEAEQAARVKANFLANMSHEIRTPMNAIIGMSHLALGTELDNKQRNYINKVHHSAESLLGIINDILDFSKIEAGKLNMEQVPFQLEDIMMQLSNLVALKAAEKQLEIIFDIEPNVPNSLIGDPLRLSQVLTNLTNNAVKFTEPHGEVLVHVQCQQPPENKAEVQLQFMVQDSGIGIANDKCQHLFTSFNQADASTTRKYGGTGLGLAISKQITQLMQGDIWVESELGTGSKFYFTGVFGLAKEQPARPQSDITTLDVIVIDDHQSVLTALGKQLTVLGFQYETFTHPEQALIYMANTPPTNPLLLLDSGLPGNNCFEVAQEIAHLHGQHLPTVIMANQYLHADIIEPAAAIGIGQIINKPVTLSSLLDSILLAHGKEGMQYQVGGNNLSLSQQFAALAGAHVLLVEDNEINQELAVELLAKYGMTTAVANHGQHAIDLLAEDSFDGILMDCQMPVMDGYSATKIIRQQTQYAQLPIIAMTANVMAHDKEKALASGMNDHIAKPININDMLTTLSKWIVPRHPIEVAPLAPQHKLAQADENTLWLNIPGVDTAYGLGVCQQDKSLYQKILSKFCQNEVDFSVKFNQAKQSSRDDMVRCAHTLKGLAGNIGAKSLQRMADKLEHALLENEAYDALLQDCDSELQHVISAINACLPQPVMSVEATLTAPEVEQKLTLLRQLLADDDTGAIDIIDELSPSLQQAELTQALTEIQQYCNQYEFDEALVSLEKLLTLKEQYG</sequence>
<keyword evidence="12" id="KW-0902">Two-component regulatory system</keyword>
<dbReference type="NCBIfam" id="TIGR00229">
    <property type="entry name" value="sensory_box"/>
    <property type="match status" value="1"/>
</dbReference>
<evidence type="ECO:0000256" key="5">
    <source>
        <dbReference type="ARBA" id="ARBA00022553"/>
    </source>
</evidence>
<evidence type="ECO:0000256" key="4">
    <source>
        <dbReference type="ARBA" id="ARBA00022475"/>
    </source>
</evidence>
<feature type="transmembrane region" description="Helical" evidence="18">
    <location>
        <begin position="12"/>
        <end position="31"/>
    </location>
</feature>
<dbReference type="GO" id="GO:0006355">
    <property type="term" value="P:regulation of DNA-templated transcription"/>
    <property type="evidence" value="ECO:0007669"/>
    <property type="project" value="InterPro"/>
</dbReference>
<keyword evidence="10" id="KW-0067">ATP-binding</keyword>
<keyword evidence="6" id="KW-0808">Transferase</keyword>
<feature type="domain" description="Histidine kinase" evidence="19">
    <location>
        <begin position="1201"/>
        <end position="1420"/>
    </location>
</feature>
<evidence type="ECO:0000256" key="14">
    <source>
        <dbReference type="ARBA" id="ARBA00064003"/>
    </source>
</evidence>
<comment type="caution">
    <text evidence="23">The sequence shown here is derived from an EMBL/GenBank/DDBJ whole genome shotgun (WGS) entry which is preliminary data.</text>
</comment>
<dbReference type="InterPro" id="IPR001638">
    <property type="entry name" value="Solute-binding_3/MltF_N"/>
</dbReference>
<evidence type="ECO:0000259" key="20">
    <source>
        <dbReference type="PROSITE" id="PS50110"/>
    </source>
</evidence>
<dbReference type="InterPro" id="IPR036641">
    <property type="entry name" value="HPT_dom_sf"/>
</dbReference>
<dbReference type="SMART" id="SM00448">
    <property type="entry name" value="REC"/>
    <property type="match status" value="2"/>
</dbReference>
<dbReference type="SUPFAM" id="SSF52172">
    <property type="entry name" value="CheY-like"/>
    <property type="match status" value="2"/>
</dbReference>
<feature type="domain" description="Response regulatory" evidence="20">
    <location>
        <begin position="1441"/>
        <end position="1559"/>
    </location>
</feature>
<dbReference type="SMART" id="SM00387">
    <property type="entry name" value="HATPase_c"/>
    <property type="match status" value="1"/>
</dbReference>
<dbReference type="SUPFAM" id="SSF53850">
    <property type="entry name" value="Periplasmic binding protein-like II"/>
    <property type="match status" value="1"/>
</dbReference>
<dbReference type="SMART" id="SM00091">
    <property type="entry name" value="PAS"/>
    <property type="match status" value="1"/>
</dbReference>
<dbReference type="SMART" id="SM00062">
    <property type="entry name" value="PBPb"/>
    <property type="match status" value="1"/>
</dbReference>
<feature type="modified residue" description="Phosphohistidine" evidence="16">
    <location>
        <position position="1784"/>
    </location>
</feature>
<dbReference type="PANTHER" id="PTHR45339:SF1">
    <property type="entry name" value="HYBRID SIGNAL TRANSDUCTION HISTIDINE KINASE J"/>
    <property type="match status" value="1"/>
</dbReference>
<dbReference type="FunFam" id="1.10.287.130:FF:000002">
    <property type="entry name" value="Two-component osmosensing histidine kinase"/>
    <property type="match status" value="1"/>
</dbReference>
<evidence type="ECO:0000259" key="21">
    <source>
        <dbReference type="PROSITE" id="PS50112"/>
    </source>
</evidence>
<dbReference type="Pfam" id="PF02518">
    <property type="entry name" value="HATPase_c"/>
    <property type="match status" value="1"/>
</dbReference>
<dbReference type="InterPro" id="IPR005467">
    <property type="entry name" value="His_kinase_dom"/>
</dbReference>
<dbReference type="SUPFAM" id="SSF53822">
    <property type="entry name" value="Periplasmic binding protein-like I"/>
    <property type="match status" value="1"/>
</dbReference>
<evidence type="ECO:0000256" key="11">
    <source>
        <dbReference type="ARBA" id="ARBA00022989"/>
    </source>
</evidence>
<dbReference type="Pfam" id="PF13407">
    <property type="entry name" value="Peripla_BP_4"/>
    <property type="match status" value="1"/>
</dbReference>
<proteinExistence type="predicted"/>
<evidence type="ECO:0000256" key="12">
    <source>
        <dbReference type="ARBA" id="ARBA00023012"/>
    </source>
</evidence>
<name>A0A418YEN1_9GAMM</name>
<dbReference type="InterPro" id="IPR025997">
    <property type="entry name" value="SBP_2_dom"/>
</dbReference>
<dbReference type="Gene3D" id="3.30.450.20">
    <property type="entry name" value="PAS domain"/>
    <property type="match status" value="1"/>
</dbReference>
<dbReference type="Pfam" id="PF01627">
    <property type="entry name" value="Hpt"/>
    <property type="match status" value="1"/>
</dbReference>
<dbReference type="Gene3D" id="3.30.565.10">
    <property type="entry name" value="Histidine kinase-like ATPase, C-terminal domain"/>
    <property type="match status" value="1"/>
</dbReference>
<dbReference type="InterPro" id="IPR004358">
    <property type="entry name" value="Sig_transdc_His_kin-like_C"/>
</dbReference>